<protein>
    <submittedName>
        <fullName evidence="2">Uncharacterized protein</fullName>
    </submittedName>
</protein>
<evidence type="ECO:0000313" key="2">
    <source>
        <dbReference type="EMBL" id="KAH0454689.1"/>
    </source>
</evidence>
<name>A0AAV7GFL3_DENCH</name>
<evidence type="ECO:0000256" key="1">
    <source>
        <dbReference type="SAM" id="MobiDB-lite"/>
    </source>
</evidence>
<dbReference type="EMBL" id="JAGFBR010000015">
    <property type="protein sequence ID" value="KAH0454689.1"/>
    <property type="molecule type" value="Genomic_DNA"/>
</dbReference>
<evidence type="ECO:0000313" key="3">
    <source>
        <dbReference type="Proteomes" id="UP000775213"/>
    </source>
</evidence>
<dbReference type="Proteomes" id="UP000775213">
    <property type="component" value="Unassembled WGS sequence"/>
</dbReference>
<accession>A0AAV7GFL3</accession>
<keyword evidence="3" id="KW-1185">Reference proteome</keyword>
<gene>
    <name evidence="2" type="ORF">IEQ34_016613</name>
</gene>
<feature type="region of interest" description="Disordered" evidence="1">
    <location>
        <begin position="62"/>
        <end position="112"/>
    </location>
</feature>
<dbReference type="AlphaFoldDB" id="A0AAV7GFL3"/>
<organism evidence="2 3">
    <name type="scientific">Dendrobium chrysotoxum</name>
    <name type="common">Orchid</name>
    <dbReference type="NCBI Taxonomy" id="161865"/>
    <lineage>
        <taxon>Eukaryota</taxon>
        <taxon>Viridiplantae</taxon>
        <taxon>Streptophyta</taxon>
        <taxon>Embryophyta</taxon>
        <taxon>Tracheophyta</taxon>
        <taxon>Spermatophyta</taxon>
        <taxon>Magnoliopsida</taxon>
        <taxon>Liliopsida</taxon>
        <taxon>Asparagales</taxon>
        <taxon>Orchidaceae</taxon>
        <taxon>Epidendroideae</taxon>
        <taxon>Malaxideae</taxon>
        <taxon>Dendrobiinae</taxon>
        <taxon>Dendrobium</taxon>
    </lineage>
</organism>
<reference evidence="2 3" key="1">
    <citation type="journal article" date="2021" name="Hortic Res">
        <title>Chromosome-scale assembly of the Dendrobium chrysotoxum genome enhances the understanding of orchid evolution.</title>
        <authorList>
            <person name="Zhang Y."/>
            <person name="Zhang G.Q."/>
            <person name="Zhang D."/>
            <person name="Liu X.D."/>
            <person name="Xu X.Y."/>
            <person name="Sun W.H."/>
            <person name="Yu X."/>
            <person name="Zhu X."/>
            <person name="Wang Z.W."/>
            <person name="Zhao X."/>
            <person name="Zhong W.Y."/>
            <person name="Chen H."/>
            <person name="Yin W.L."/>
            <person name="Huang T."/>
            <person name="Niu S.C."/>
            <person name="Liu Z.J."/>
        </authorList>
    </citation>
    <scope>NUCLEOTIDE SEQUENCE [LARGE SCALE GENOMIC DNA]</scope>
    <source>
        <strain evidence="2">Lindl</strain>
    </source>
</reference>
<proteinExistence type="predicted"/>
<sequence length="158" mass="15442">MGTRLHAILDHRLVPFDGETVITAAGVGMDDQVVEGRIKAAIDGSASICEGLGSIVEAASAGKGGNGGAVDVRETRAGEDTPAGGSGGGARTGMSDKKAEEEAEIVEAGGGGEGASHVLVGGMVMAEGVGGGGGPEENVEIVGGKERVVMEAAAEEVE</sequence>
<comment type="caution">
    <text evidence="2">The sequence shown here is derived from an EMBL/GenBank/DDBJ whole genome shotgun (WGS) entry which is preliminary data.</text>
</comment>